<evidence type="ECO:0000256" key="1">
    <source>
        <dbReference type="ARBA" id="ARBA00022723"/>
    </source>
</evidence>
<dbReference type="GO" id="GO:0008270">
    <property type="term" value="F:zinc ion binding"/>
    <property type="evidence" value="ECO:0007669"/>
    <property type="project" value="UniProtKB-KW"/>
</dbReference>
<evidence type="ECO:0000256" key="4">
    <source>
        <dbReference type="PROSITE-ProRule" id="PRU00134"/>
    </source>
</evidence>
<evidence type="ECO:0000313" key="9">
    <source>
        <dbReference type="Proteomes" id="UP001224775"/>
    </source>
</evidence>
<dbReference type="InterPro" id="IPR052748">
    <property type="entry name" value="ISR_Activator"/>
</dbReference>
<proteinExistence type="predicted"/>
<protein>
    <submittedName>
        <fullName evidence="8">Sel1-like repeat family protein</fullName>
    </submittedName>
</protein>
<keyword evidence="9" id="KW-1185">Reference proteome</keyword>
<feature type="region of interest" description="Disordered" evidence="6">
    <location>
        <begin position="590"/>
        <end position="609"/>
    </location>
</feature>
<dbReference type="InterPro" id="IPR019734">
    <property type="entry name" value="TPR_rpt"/>
</dbReference>
<dbReference type="InterPro" id="IPR006597">
    <property type="entry name" value="Sel1-like"/>
</dbReference>
<evidence type="ECO:0000256" key="6">
    <source>
        <dbReference type="SAM" id="MobiDB-lite"/>
    </source>
</evidence>
<dbReference type="SMART" id="SM00671">
    <property type="entry name" value="SEL1"/>
    <property type="match status" value="2"/>
</dbReference>
<evidence type="ECO:0000259" key="7">
    <source>
        <dbReference type="PROSITE" id="PS50865"/>
    </source>
</evidence>
<dbReference type="Gene3D" id="6.10.140.2220">
    <property type="match status" value="2"/>
</dbReference>
<dbReference type="InterPro" id="IPR002893">
    <property type="entry name" value="Znf_MYND"/>
</dbReference>
<comment type="caution">
    <text evidence="8">The sequence shown here is derived from an EMBL/GenBank/DDBJ whole genome shotgun (WGS) entry which is preliminary data.</text>
</comment>
<dbReference type="PROSITE" id="PS50865">
    <property type="entry name" value="ZF_MYND_2"/>
    <property type="match status" value="1"/>
</dbReference>
<name>A0AAD8YIN7_9STRA</name>
<dbReference type="Pfam" id="PF08238">
    <property type="entry name" value="Sel1"/>
    <property type="match status" value="3"/>
</dbReference>
<evidence type="ECO:0000256" key="3">
    <source>
        <dbReference type="ARBA" id="ARBA00022833"/>
    </source>
</evidence>
<gene>
    <name evidence="8" type="ORF">QTG54_002620</name>
</gene>
<feature type="repeat" description="TPR" evidence="5">
    <location>
        <begin position="163"/>
        <end position="196"/>
    </location>
</feature>
<reference evidence="8" key="1">
    <citation type="submission" date="2023-06" db="EMBL/GenBank/DDBJ databases">
        <title>Survivors Of The Sea: Transcriptome response of Skeletonema marinoi to long-term dormancy.</title>
        <authorList>
            <person name="Pinder M.I.M."/>
            <person name="Kourtchenko O."/>
            <person name="Robertson E.K."/>
            <person name="Larsson T."/>
            <person name="Maumus F."/>
            <person name="Osuna-Cruz C.M."/>
            <person name="Vancaester E."/>
            <person name="Stenow R."/>
            <person name="Vandepoele K."/>
            <person name="Ploug H."/>
            <person name="Bruchert V."/>
            <person name="Godhe A."/>
            <person name="Topel M."/>
        </authorList>
    </citation>
    <scope>NUCLEOTIDE SEQUENCE</scope>
    <source>
        <strain evidence="8">R05AC</strain>
    </source>
</reference>
<keyword evidence="3" id="KW-0862">Zinc</keyword>
<dbReference type="PROSITE" id="PS50005">
    <property type="entry name" value="TPR"/>
    <property type="match status" value="1"/>
</dbReference>
<feature type="compositionally biased region" description="Basic and acidic residues" evidence="6">
    <location>
        <begin position="597"/>
        <end position="609"/>
    </location>
</feature>
<sequence>MRRKVRRETQQKQFASSLIGMMCCASCGTEEVDGVKLKKCTACKSVRYCSVKCQKDHRAKHKRECKKRAAELRDEVLFKQPESSHLGDCPICCLPLAPSIDEKASPMMSCCSKRICSGCSFADQIRQLKEAQVRKCPYCRHQLPKSQEEAAQIRMKRVEVNDPVAIWRLGVRCRQEGDYESAFQHYKKAAELGNADAHYNLSCVYRDGEGVEKDKKKEVYHLEEAAIAGHTFARHNLACYEGINGRHERAAKHWIINAKLGDQKSMEGLKEGYPDGLVSKEDFAAALRAYQAALDATKSPQRDKAAEYEIFKSTSEAENIKLKKCTACYLVRYCSVKCQRGHRPQHKKECKERTAELRDELLFKQPESTHLGDCPICCLPLPIDHTKSNMMPCCSKAICNGCDRANQMREFEGRSLQEMCPFCRTATPKSQEEADRIQMKRVEPDPETDDDLEKNLMKRVEVKDPIAMSQMGLRRYYEGDYNSAFEYTPKQLNWEMAAGLGDAEGKGVEMNEKKVWHHLEQAAIGGHPKARHNLACLEEINGRRARAMKHLIIAANQGDDGILENLRNAFELGYVSKEDFAAALRGHQAAVDATKSPQRDEAEAKRVKN</sequence>
<dbReference type="PANTHER" id="PTHR45011">
    <property type="entry name" value="DAP3-BINDING CELL DEATH ENHANCER 1"/>
    <property type="match status" value="1"/>
</dbReference>
<evidence type="ECO:0000256" key="5">
    <source>
        <dbReference type="PROSITE-ProRule" id="PRU00339"/>
    </source>
</evidence>
<keyword evidence="2 4" id="KW-0863">Zinc-finger</keyword>
<dbReference type="AlphaFoldDB" id="A0AAD8YIN7"/>
<evidence type="ECO:0000256" key="2">
    <source>
        <dbReference type="ARBA" id="ARBA00022771"/>
    </source>
</evidence>
<dbReference type="SUPFAM" id="SSF81901">
    <property type="entry name" value="HCP-like"/>
    <property type="match status" value="2"/>
</dbReference>
<dbReference type="Gene3D" id="1.25.40.10">
    <property type="entry name" value="Tetratricopeptide repeat domain"/>
    <property type="match status" value="2"/>
</dbReference>
<keyword evidence="5" id="KW-0802">TPR repeat</keyword>
<organism evidence="8 9">
    <name type="scientific">Skeletonema marinoi</name>
    <dbReference type="NCBI Taxonomy" id="267567"/>
    <lineage>
        <taxon>Eukaryota</taxon>
        <taxon>Sar</taxon>
        <taxon>Stramenopiles</taxon>
        <taxon>Ochrophyta</taxon>
        <taxon>Bacillariophyta</taxon>
        <taxon>Coscinodiscophyceae</taxon>
        <taxon>Thalassiosirophycidae</taxon>
        <taxon>Thalassiosirales</taxon>
        <taxon>Skeletonemataceae</taxon>
        <taxon>Skeletonema</taxon>
        <taxon>Skeletonema marinoi-dohrnii complex</taxon>
    </lineage>
</organism>
<feature type="domain" description="MYND-type" evidence="7">
    <location>
        <begin position="24"/>
        <end position="65"/>
    </location>
</feature>
<dbReference type="Proteomes" id="UP001224775">
    <property type="component" value="Unassembled WGS sequence"/>
</dbReference>
<dbReference type="SUPFAM" id="SSF144232">
    <property type="entry name" value="HIT/MYND zinc finger-like"/>
    <property type="match status" value="2"/>
</dbReference>
<keyword evidence="1" id="KW-0479">Metal-binding</keyword>
<dbReference type="Pfam" id="PF01753">
    <property type="entry name" value="zf-MYND"/>
    <property type="match status" value="2"/>
</dbReference>
<dbReference type="InterPro" id="IPR011990">
    <property type="entry name" value="TPR-like_helical_dom_sf"/>
</dbReference>
<dbReference type="EMBL" id="JATAAI010000003">
    <property type="protein sequence ID" value="KAK1747276.1"/>
    <property type="molecule type" value="Genomic_DNA"/>
</dbReference>
<accession>A0AAD8YIN7</accession>
<evidence type="ECO:0000313" key="8">
    <source>
        <dbReference type="EMBL" id="KAK1747276.1"/>
    </source>
</evidence>
<dbReference type="PANTHER" id="PTHR45011:SF1">
    <property type="entry name" value="DAP3-BINDING CELL DEATH ENHANCER 1"/>
    <property type="match status" value="1"/>
</dbReference>